<reference evidence="1" key="1">
    <citation type="submission" date="2024-08" db="EMBL/GenBank/DDBJ databases">
        <title>Lentilactobacillus sp. nov., isolated from tree bark.</title>
        <authorList>
            <person name="Phuengjayaem S."/>
            <person name="Tanasupawat S."/>
        </authorList>
    </citation>
    <scope>NUCLEOTIDE SEQUENCE</scope>
    <source>
        <strain evidence="1">SPB1-3</strain>
    </source>
</reference>
<evidence type="ECO:0000313" key="1">
    <source>
        <dbReference type="EMBL" id="XFD40492.1"/>
    </source>
</evidence>
<keyword evidence="1" id="KW-0645">Protease</keyword>
<proteinExistence type="predicted"/>
<keyword evidence="1" id="KW-0121">Carboxypeptidase</keyword>
<name>A0ACD5DGT3_9LACO</name>
<dbReference type="Proteomes" id="UP001149860">
    <property type="component" value="Chromosome"/>
</dbReference>
<keyword evidence="2" id="KW-1185">Reference proteome</keyword>
<gene>
    <name evidence="1" type="ORF">O0236_004090</name>
</gene>
<protein>
    <submittedName>
        <fullName evidence="1">D-alanyl-D-alanine carboxypeptidase</fullName>
    </submittedName>
</protein>
<accession>A0ACD5DGT3</accession>
<dbReference type="EMBL" id="CP168151">
    <property type="protein sequence ID" value="XFD40492.1"/>
    <property type="molecule type" value="Genomic_DNA"/>
</dbReference>
<keyword evidence="1" id="KW-0378">Hydrolase</keyword>
<organism evidence="1 2">
    <name type="scientific">Lentilactobacillus terminaliae</name>
    <dbReference type="NCBI Taxonomy" id="3003483"/>
    <lineage>
        <taxon>Bacteria</taxon>
        <taxon>Bacillati</taxon>
        <taxon>Bacillota</taxon>
        <taxon>Bacilli</taxon>
        <taxon>Lactobacillales</taxon>
        <taxon>Lactobacillaceae</taxon>
        <taxon>Lentilactobacillus</taxon>
    </lineage>
</organism>
<evidence type="ECO:0000313" key="2">
    <source>
        <dbReference type="Proteomes" id="UP001149860"/>
    </source>
</evidence>
<sequence>MNKKIASILATGLATLGLGILVNQNTAHAATTTNKYAWSVGQHEEYAPTYYNKSNSNAYIWNTSFKKRIHNLKNYPNTTWYVTKSFVHNKKVYYKLSNFGGKVTGYTWSGNLSPYVSKNVNSFSSDSSYLNYLNSDKSQKLSRALLKLFPNADISLDLSKKAAASSSTSLSLNGYTKTINLSMLSAKVIDNNQISNGKPLAHIETVLQSLGGPASSAASKAKSAQNILNANGYTSDKIASLINQGYKLGIYISDGAAASVGSKGYPSTIKNADDRYVLVLAK</sequence>